<comment type="caution">
    <text evidence="1">The sequence shown here is derived from an EMBL/GenBank/DDBJ whole genome shotgun (WGS) entry which is preliminary data.</text>
</comment>
<sequence>MKRMFLMMAIAIATTLQVPAQESKTKLTAQQRTEQRIKEMDEKLTLSDEQKTKIRELYADFNKQKYPREKRREALEKLTADICLLLTAEQQTVYKQMIEQSIADMKKGKRGQSKE</sequence>
<organism evidence="1 2">
    <name type="scientific">Parabacteroides merdae</name>
    <dbReference type="NCBI Taxonomy" id="46503"/>
    <lineage>
        <taxon>Bacteria</taxon>
        <taxon>Pseudomonadati</taxon>
        <taxon>Bacteroidota</taxon>
        <taxon>Bacteroidia</taxon>
        <taxon>Bacteroidales</taxon>
        <taxon>Tannerellaceae</taxon>
        <taxon>Parabacteroides</taxon>
    </lineage>
</organism>
<dbReference type="AlphaFoldDB" id="A0A3R6KA11"/>
<accession>A0A3R6KA11</accession>
<gene>
    <name evidence="1" type="ORF">DW828_03110</name>
</gene>
<dbReference type="EMBL" id="QSII01000002">
    <property type="protein sequence ID" value="RHC89538.1"/>
    <property type="molecule type" value="Genomic_DNA"/>
</dbReference>
<dbReference type="InterPro" id="IPR012899">
    <property type="entry name" value="LTXXQ"/>
</dbReference>
<evidence type="ECO:0000313" key="2">
    <source>
        <dbReference type="Proteomes" id="UP000286260"/>
    </source>
</evidence>
<dbReference type="Proteomes" id="UP000286260">
    <property type="component" value="Unassembled WGS sequence"/>
</dbReference>
<dbReference type="GO" id="GO:0042597">
    <property type="term" value="C:periplasmic space"/>
    <property type="evidence" value="ECO:0007669"/>
    <property type="project" value="InterPro"/>
</dbReference>
<dbReference type="Pfam" id="PF07813">
    <property type="entry name" value="LTXXQ"/>
    <property type="match status" value="1"/>
</dbReference>
<evidence type="ECO:0000313" key="1">
    <source>
        <dbReference type="EMBL" id="RHC89538.1"/>
    </source>
</evidence>
<name>A0A3R6KA11_9BACT</name>
<proteinExistence type="predicted"/>
<reference evidence="1 2" key="1">
    <citation type="submission" date="2018-08" db="EMBL/GenBank/DDBJ databases">
        <title>A genome reference for cultivated species of the human gut microbiota.</title>
        <authorList>
            <person name="Zou Y."/>
            <person name="Xue W."/>
            <person name="Luo G."/>
        </authorList>
    </citation>
    <scope>NUCLEOTIDE SEQUENCE [LARGE SCALE GENOMIC DNA]</scope>
    <source>
        <strain evidence="1 2">AM34-17</strain>
    </source>
</reference>
<dbReference type="RefSeq" id="WP_117574217.1">
    <property type="nucleotide sequence ID" value="NZ_CACRUV010000051.1"/>
</dbReference>
<protein>
    <submittedName>
        <fullName evidence="1">Uncharacterized protein</fullName>
    </submittedName>
</protein>